<feature type="transmembrane region" description="Helical" evidence="2">
    <location>
        <begin position="365"/>
        <end position="384"/>
    </location>
</feature>
<dbReference type="InterPro" id="IPR050879">
    <property type="entry name" value="Acyltransferase_3"/>
</dbReference>
<evidence type="ECO:0000259" key="3">
    <source>
        <dbReference type="Pfam" id="PF01757"/>
    </source>
</evidence>
<feature type="transmembrane region" description="Helical" evidence="2">
    <location>
        <begin position="101"/>
        <end position="119"/>
    </location>
</feature>
<name>A0ABX8EJP9_9ACTN</name>
<dbReference type="PANTHER" id="PTHR23028:SF53">
    <property type="entry name" value="ACYL_TRANSF_3 DOMAIN-CONTAINING PROTEIN"/>
    <property type="match status" value="1"/>
</dbReference>
<gene>
    <name evidence="4" type="ORF">ENKNEFLB_03145</name>
</gene>
<evidence type="ECO:0000313" key="5">
    <source>
        <dbReference type="Proteomes" id="UP000679307"/>
    </source>
</evidence>
<dbReference type="Proteomes" id="UP000679307">
    <property type="component" value="Chromosome"/>
</dbReference>
<protein>
    <recommendedName>
        <fullName evidence="3">Acyltransferase 3 domain-containing protein</fullName>
    </recommendedName>
</protein>
<dbReference type="RefSeq" id="WP_338040914.1">
    <property type="nucleotide sequence ID" value="NZ_CP075371.1"/>
</dbReference>
<evidence type="ECO:0000313" key="4">
    <source>
        <dbReference type="EMBL" id="QVT80745.1"/>
    </source>
</evidence>
<dbReference type="PANTHER" id="PTHR23028">
    <property type="entry name" value="ACETYLTRANSFERASE"/>
    <property type="match status" value="1"/>
</dbReference>
<keyword evidence="2" id="KW-1133">Transmembrane helix</keyword>
<sequence>MTPSSHLGDHLVPAPPRSGPRFPALDTLRLVGALCVLTTHVAFWSGDYTRHGVWGTLLARLDVGVAIFFVLSGFLLARPWIMAGLDAAPRPDPLSYLRRRWWRIAPLYLLTVALALALVEDNRGLGWGERVSTVLMLDTVTSTSFPAGLTHMWSLAVEVSFYLLLPLLMLLLLGRTGRGPTSTRRIWTGLLAMTVVSVWWHLDGAARVGSSTGGSPTQWLPAFLTWFAIGIALALLQVLLVRGRSPRAAGAVHALAHQPGACWALAAGLLLASATPVAGPAMFAAPTPAQSLTKHLLYAAVALLVVLPSILGRREHSRYDTVLSATPLRRLGWISYGVFCLHLPVLHLVMWATGWELFAGRGLQIFVVTVLLSLLAAEAAYRFVELPALALGRRPSRFTRNRGTRTGPSAADDDASASAASAGTQR</sequence>
<accession>A0ABX8EJP9</accession>
<feature type="transmembrane region" description="Helical" evidence="2">
    <location>
        <begin position="155"/>
        <end position="174"/>
    </location>
</feature>
<evidence type="ECO:0000256" key="2">
    <source>
        <dbReference type="SAM" id="Phobius"/>
    </source>
</evidence>
<feature type="transmembrane region" description="Helical" evidence="2">
    <location>
        <begin position="186"/>
        <end position="202"/>
    </location>
</feature>
<feature type="transmembrane region" description="Helical" evidence="2">
    <location>
        <begin position="333"/>
        <end position="353"/>
    </location>
</feature>
<keyword evidence="2" id="KW-0472">Membrane</keyword>
<proteinExistence type="predicted"/>
<feature type="region of interest" description="Disordered" evidence="1">
    <location>
        <begin position="399"/>
        <end position="426"/>
    </location>
</feature>
<feature type="domain" description="Acyltransferase 3" evidence="3">
    <location>
        <begin position="23"/>
        <end position="376"/>
    </location>
</feature>
<feature type="transmembrane region" description="Helical" evidence="2">
    <location>
        <begin position="222"/>
        <end position="241"/>
    </location>
</feature>
<dbReference type="InterPro" id="IPR002656">
    <property type="entry name" value="Acyl_transf_3_dom"/>
</dbReference>
<feature type="compositionally biased region" description="Low complexity" evidence="1">
    <location>
        <begin position="416"/>
        <end position="426"/>
    </location>
</feature>
<feature type="transmembrane region" description="Helical" evidence="2">
    <location>
        <begin position="295"/>
        <end position="312"/>
    </location>
</feature>
<reference evidence="4 5" key="1">
    <citation type="submission" date="2021-05" db="EMBL/GenBank/DDBJ databases">
        <title>Complete genome of Nocardioides aquaticus KCTC 9944T isolated from meromictic and hypersaline Ekho Lake, Antarctica.</title>
        <authorList>
            <person name="Hwang K."/>
            <person name="Kim K.M."/>
            <person name="Choe H."/>
        </authorList>
    </citation>
    <scope>NUCLEOTIDE SEQUENCE [LARGE SCALE GENOMIC DNA]</scope>
    <source>
        <strain evidence="4 5">KCTC 9944</strain>
    </source>
</reference>
<keyword evidence="5" id="KW-1185">Reference proteome</keyword>
<feature type="transmembrane region" description="Helical" evidence="2">
    <location>
        <begin position="57"/>
        <end position="81"/>
    </location>
</feature>
<keyword evidence="2" id="KW-0812">Transmembrane</keyword>
<dbReference type="Pfam" id="PF01757">
    <property type="entry name" value="Acyl_transf_3"/>
    <property type="match status" value="1"/>
</dbReference>
<feature type="transmembrane region" description="Helical" evidence="2">
    <location>
        <begin position="262"/>
        <end position="283"/>
    </location>
</feature>
<organism evidence="4 5">
    <name type="scientific">Nocardioides aquaticus</name>
    <dbReference type="NCBI Taxonomy" id="160826"/>
    <lineage>
        <taxon>Bacteria</taxon>
        <taxon>Bacillati</taxon>
        <taxon>Actinomycetota</taxon>
        <taxon>Actinomycetes</taxon>
        <taxon>Propionibacteriales</taxon>
        <taxon>Nocardioidaceae</taxon>
        <taxon>Nocardioides</taxon>
    </lineage>
</organism>
<dbReference type="EMBL" id="CP075371">
    <property type="protein sequence ID" value="QVT80745.1"/>
    <property type="molecule type" value="Genomic_DNA"/>
</dbReference>
<feature type="transmembrane region" description="Helical" evidence="2">
    <location>
        <begin position="27"/>
        <end position="45"/>
    </location>
</feature>
<evidence type="ECO:0000256" key="1">
    <source>
        <dbReference type="SAM" id="MobiDB-lite"/>
    </source>
</evidence>